<dbReference type="InterPro" id="IPR018977">
    <property type="entry name" value="NurA_domain"/>
</dbReference>
<keyword evidence="3" id="KW-1185">Reference proteome</keyword>
<comment type="caution">
    <text evidence="2">The sequence shown here is derived from an EMBL/GenBank/DDBJ whole genome shotgun (WGS) entry which is preliminary data.</text>
</comment>
<evidence type="ECO:0000313" key="3">
    <source>
        <dbReference type="Proteomes" id="UP000030364"/>
    </source>
</evidence>
<dbReference type="RefSeq" id="WP_038066239.1">
    <property type="nucleotide sequence ID" value="NZ_JPSL02000039.1"/>
</dbReference>
<sequence length="302" mass="33604">MWRLEPWSPDYALRGLPEGEGVLGVAPLEEPWAPVPRRRVDWPPFFLVDGRERVDALLSDGERRVLLVSLAVGALFRDEGGMRLSEVRLFRLAVGAREPLPFGEDLVYEPLLAPKEVDPPGLLQLAQKERRRLEAGLAQELSQKALVLLDGPLYEVGAPYGRVLGYVKTFWTRYLPDPYQDLLARLSPGERTPVFQIPKSERGRRLDLASWYVRLPLAPEGLFPPESGLLRVETPLAPLEEAQALADLSLDLFYALASSPAKDPRAPQNLAPVGALEALLGRYLGQREVIQRRILRTLGGGA</sequence>
<dbReference type="AlphaFoldDB" id="A0A0A2WMA6"/>
<dbReference type="PATRIC" id="fig|276.5.peg.1875"/>
<name>A0A0A2WMA6_THEFI</name>
<feature type="domain" description="NurA" evidence="1">
    <location>
        <begin position="127"/>
        <end position="271"/>
    </location>
</feature>
<dbReference type="SUPFAM" id="SSF53098">
    <property type="entry name" value="Ribonuclease H-like"/>
    <property type="match status" value="1"/>
</dbReference>
<dbReference type="EMBL" id="JPSL02000039">
    <property type="protein sequence ID" value="KGQ21311.1"/>
    <property type="molecule type" value="Genomic_DNA"/>
</dbReference>
<reference evidence="2 3" key="1">
    <citation type="journal article" date="2015" name="Genome Announc.">
        <title>Draft Genome Sequence of the Thermophile Thermus filiformis ATCC 43280, Producer of Carotenoid-(Di)glucoside-Branched Fatty Acid (Di)esters and Source of Hyperthermostable Enzymes of Biotechnological Interest.</title>
        <authorList>
            <person name="Mandelli F."/>
            <person name="Oliveira Ramires B."/>
            <person name="Couger M.B."/>
            <person name="Paixao D.A."/>
            <person name="Camilo C.M."/>
            <person name="Polikarpov I."/>
            <person name="Prade R."/>
            <person name="Riano-Pachon D.M."/>
            <person name="Squina F.M."/>
        </authorList>
    </citation>
    <scope>NUCLEOTIDE SEQUENCE [LARGE SCALE GENOMIC DNA]</scope>
    <source>
        <strain evidence="2 3">ATCC 43280</strain>
    </source>
</reference>
<organism evidence="2 3">
    <name type="scientific">Thermus filiformis</name>
    <dbReference type="NCBI Taxonomy" id="276"/>
    <lineage>
        <taxon>Bacteria</taxon>
        <taxon>Thermotogati</taxon>
        <taxon>Deinococcota</taxon>
        <taxon>Deinococci</taxon>
        <taxon>Thermales</taxon>
        <taxon>Thermaceae</taxon>
        <taxon>Thermus</taxon>
    </lineage>
</organism>
<dbReference type="STRING" id="276.THFILI_08440"/>
<dbReference type="Proteomes" id="UP000030364">
    <property type="component" value="Unassembled WGS sequence"/>
</dbReference>
<accession>A0A0A2WMA6</accession>
<gene>
    <name evidence="2" type="ORF">THFILI_08440</name>
</gene>
<dbReference type="InterPro" id="IPR012337">
    <property type="entry name" value="RNaseH-like_sf"/>
</dbReference>
<evidence type="ECO:0000313" key="2">
    <source>
        <dbReference type="EMBL" id="KGQ21311.1"/>
    </source>
</evidence>
<protein>
    <recommendedName>
        <fullName evidence="1">NurA domain-containing protein</fullName>
    </recommendedName>
</protein>
<dbReference type="OrthoDB" id="255198at2"/>
<evidence type="ECO:0000259" key="1">
    <source>
        <dbReference type="Pfam" id="PF09376"/>
    </source>
</evidence>
<proteinExistence type="predicted"/>
<dbReference type="Pfam" id="PF09376">
    <property type="entry name" value="NurA"/>
    <property type="match status" value="1"/>
</dbReference>